<keyword evidence="2" id="KW-1185">Reference proteome</keyword>
<reference evidence="1 2" key="1">
    <citation type="journal article" date="2019" name="Science, e1252229">
        <title>Invertible promoters mediate bacterial phase variation, antibiotic resistance, and host adaptation in the gut.</title>
        <authorList>
            <person name="Jiang X."/>
            <person name="Hall A.B."/>
            <person name="Arthur T.D."/>
            <person name="Plichta D.R."/>
            <person name="Covington C.T."/>
            <person name="Poyet M."/>
            <person name="Crothers J."/>
            <person name="Moses P.L."/>
            <person name="Tolonen A.C."/>
            <person name="Vlamakis H."/>
            <person name="Alm E.J."/>
            <person name="Xavier R.J."/>
        </authorList>
    </citation>
    <scope>NUCLEOTIDE SEQUENCE [LARGE SCALE GENOMIC DNA]</scope>
    <source>
        <strain evidence="2">bf_0095</strain>
    </source>
</reference>
<protein>
    <submittedName>
        <fullName evidence="1">Uncharacterized protein</fullName>
    </submittedName>
</protein>
<gene>
    <name evidence="1" type="ORF">EAJ06_21430</name>
</gene>
<evidence type="ECO:0000313" key="2">
    <source>
        <dbReference type="Proteomes" id="UP000291191"/>
    </source>
</evidence>
<comment type="caution">
    <text evidence="1">The sequence shown here is derived from an EMBL/GenBank/DDBJ whole genome shotgun (WGS) entry which is preliminary data.</text>
</comment>
<dbReference type="Proteomes" id="UP000291191">
    <property type="component" value="Unassembled WGS sequence"/>
</dbReference>
<dbReference type="EMBL" id="RCXO01000040">
    <property type="protein sequence ID" value="RYT76040.1"/>
    <property type="molecule type" value="Genomic_DNA"/>
</dbReference>
<sequence>MSEIAIFSIIPSTSSAEFIIYPSNAACMAGSLKTSFIPVKNLLYIKVKVTFAVEKTITETSDCKTIPSDCITESSDYKTVTSD</sequence>
<evidence type="ECO:0000313" key="1">
    <source>
        <dbReference type="EMBL" id="RYT76040.1"/>
    </source>
</evidence>
<proteinExistence type="predicted"/>
<name>A0A3E4IJU0_9BACE</name>
<accession>A0A3E4IJU0</accession>
<organism evidence="1 2">
    <name type="scientific">Bacteroides intestinalis</name>
    <dbReference type="NCBI Taxonomy" id="329854"/>
    <lineage>
        <taxon>Bacteria</taxon>
        <taxon>Pseudomonadati</taxon>
        <taxon>Bacteroidota</taxon>
        <taxon>Bacteroidia</taxon>
        <taxon>Bacteroidales</taxon>
        <taxon>Bacteroidaceae</taxon>
        <taxon>Bacteroides</taxon>
    </lineage>
</organism>
<dbReference type="AlphaFoldDB" id="A0A3E4IJU0"/>